<evidence type="ECO:0000313" key="8">
    <source>
        <dbReference type="EMBL" id="MUM77819.1"/>
    </source>
</evidence>
<keyword evidence="5" id="KW-0411">Iron-sulfur</keyword>
<comment type="similarity">
    <text evidence="6">Belongs to the radical SAM superfamily. Anaerobic sulfatase-maturating enzyme family.</text>
</comment>
<evidence type="ECO:0000256" key="6">
    <source>
        <dbReference type="ARBA" id="ARBA00023601"/>
    </source>
</evidence>
<dbReference type="AlphaFoldDB" id="A0A7K1KP10"/>
<dbReference type="InterPro" id="IPR007197">
    <property type="entry name" value="rSAM"/>
</dbReference>
<keyword evidence="3" id="KW-0479">Metal-binding</keyword>
<evidence type="ECO:0000256" key="4">
    <source>
        <dbReference type="ARBA" id="ARBA00023004"/>
    </source>
</evidence>
<proteinExistence type="inferred from homology"/>
<dbReference type="Pfam" id="PF13186">
    <property type="entry name" value="SPASM"/>
    <property type="match status" value="1"/>
</dbReference>
<dbReference type="PANTHER" id="PTHR43273">
    <property type="entry name" value="ANAEROBIC SULFATASE-MATURATING ENZYME HOMOLOG ASLB-RELATED"/>
    <property type="match status" value="1"/>
</dbReference>
<evidence type="ECO:0000256" key="1">
    <source>
        <dbReference type="ARBA" id="ARBA00001966"/>
    </source>
</evidence>
<dbReference type="GO" id="GO:0051536">
    <property type="term" value="F:iron-sulfur cluster binding"/>
    <property type="evidence" value="ECO:0007669"/>
    <property type="project" value="UniProtKB-KW"/>
</dbReference>
<evidence type="ECO:0000256" key="3">
    <source>
        <dbReference type="ARBA" id="ARBA00022723"/>
    </source>
</evidence>
<dbReference type="GO" id="GO:0046872">
    <property type="term" value="F:metal ion binding"/>
    <property type="evidence" value="ECO:0007669"/>
    <property type="project" value="UniProtKB-KW"/>
</dbReference>
<keyword evidence="2" id="KW-0949">S-adenosyl-L-methionine</keyword>
<protein>
    <recommendedName>
        <fullName evidence="7">4Fe4S-binding SPASM domain-containing protein</fullName>
    </recommendedName>
</protein>
<keyword evidence="4" id="KW-0408">Iron</keyword>
<dbReference type="GO" id="GO:0016491">
    <property type="term" value="F:oxidoreductase activity"/>
    <property type="evidence" value="ECO:0007669"/>
    <property type="project" value="InterPro"/>
</dbReference>
<dbReference type="InterPro" id="IPR023885">
    <property type="entry name" value="4Fe4S-binding_SPASM_dom"/>
</dbReference>
<dbReference type="SFLD" id="SFLDS00029">
    <property type="entry name" value="Radical_SAM"/>
    <property type="match status" value="1"/>
</dbReference>
<evidence type="ECO:0000259" key="7">
    <source>
        <dbReference type="Pfam" id="PF13186"/>
    </source>
</evidence>
<dbReference type="InterPro" id="IPR058240">
    <property type="entry name" value="rSAM_sf"/>
</dbReference>
<dbReference type="Gene3D" id="3.20.20.70">
    <property type="entry name" value="Aldolase class I"/>
    <property type="match status" value="1"/>
</dbReference>
<keyword evidence="9" id="KW-1185">Reference proteome</keyword>
<dbReference type="InterPro" id="IPR023867">
    <property type="entry name" value="Sulphatase_maturase_rSAM"/>
</dbReference>
<dbReference type="Proteomes" id="UP000461162">
    <property type="component" value="Unassembled WGS sequence"/>
</dbReference>
<dbReference type="EMBL" id="WODC01000005">
    <property type="protein sequence ID" value="MUM77819.1"/>
    <property type="molecule type" value="Genomic_DNA"/>
</dbReference>
<dbReference type="CDD" id="cd21109">
    <property type="entry name" value="SPASM"/>
    <property type="match status" value="1"/>
</dbReference>
<evidence type="ECO:0000256" key="2">
    <source>
        <dbReference type="ARBA" id="ARBA00022691"/>
    </source>
</evidence>
<comment type="caution">
    <text evidence="8">The sequence shown here is derived from an EMBL/GenBank/DDBJ whole genome shotgun (WGS) entry which is preliminary data.</text>
</comment>
<comment type="cofactor">
    <cofactor evidence="1">
        <name>[4Fe-4S] cluster</name>
        <dbReference type="ChEBI" id="CHEBI:49883"/>
    </cofactor>
</comment>
<dbReference type="PANTHER" id="PTHR43273:SF3">
    <property type="entry name" value="ANAEROBIC SULFATASE-MATURATING ENZYME HOMOLOG ASLB-RELATED"/>
    <property type="match status" value="1"/>
</dbReference>
<dbReference type="InterPro" id="IPR013785">
    <property type="entry name" value="Aldolase_TIM"/>
</dbReference>
<gene>
    <name evidence="8" type="ORF">GKC30_09250</name>
</gene>
<accession>A0A7K1KP10</accession>
<feature type="domain" description="4Fe4S-binding SPASM" evidence="7">
    <location>
        <begin position="222"/>
        <end position="288"/>
    </location>
</feature>
<organism evidence="8 9">
    <name type="scientific">Pseudodesulfovibrio alkaliphilus</name>
    <dbReference type="NCBI Taxonomy" id="2661613"/>
    <lineage>
        <taxon>Bacteria</taxon>
        <taxon>Pseudomonadati</taxon>
        <taxon>Thermodesulfobacteriota</taxon>
        <taxon>Desulfovibrionia</taxon>
        <taxon>Desulfovibrionales</taxon>
        <taxon>Desulfovibrionaceae</taxon>
    </lineage>
</organism>
<reference evidence="8 9" key="1">
    <citation type="submission" date="2019-11" db="EMBL/GenBank/DDBJ databases">
        <title>Pseudodesulfovibrio alkaliphilus, sp. nov., an alkaliphilic sulfate-reducing bacteria from mud volcano of Taman peninsula, Russia.</title>
        <authorList>
            <person name="Frolova A."/>
            <person name="Merkel A.Y."/>
            <person name="Slobodkin A.I."/>
        </authorList>
    </citation>
    <scope>NUCLEOTIDE SEQUENCE [LARGE SCALE GENOMIC DNA]</scope>
    <source>
        <strain evidence="8 9">F-1</strain>
    </source>
</reference>
<name>A0A7K1KP10_9BACT</name>
<sequence length="332" mass="37268">MSFRNKALLVANDLRIVWSILKNDGTLKAGQKCKVTIEVSSVCNLKCPLCPTGTGKTKRQNRFMPGRIFDRIVEVTRPVTDGYILSMWGEPALHPELDKLIEKIYPHPVWIAANLNYKQSIAETMARWDNLHVICAVDTLVPSEYEAYRVGGDYKVMLRNLDILAAGKCHTYPQFLVEAGKNSDMYDIFAREHNIPTENVIIKIKRENFTLNPSGASAAGTCHAPYSGIYFNSDGEMVPCCNDVGNDLVMAHIDHIDLDAIVGRSDLARVRRLLAKDKNNFPSCGQCKGETFWNTRLPVYKDYLAKVLFHSGKKSPQKMPFREPAGQKTTGE</sequence>
<dbReference type="RefSeq" id="WP_155934355.1">
    <property type="nucleotide sequence ID" value="NZ_WODC01000005.1"/>
</dbReference>
<dbReference type="CDD" id="cd01335">
    <property type="entry name" value="Radical_SAM"/>
    <property type="match status" value="1"/>
</dbReference>
<evidence type="ECO:0000256" key="5">
    <source>
        <dbReference type="ARBA" id="ARBA00023014"/>
    </source>
</evidence>
<evidence type="ECO:0000313" key="9">
    <source>
        <dbReference type="Proteomes" id="UP000461162"/>
    </source>
</evidence>
<dbReference type="SUPFAM" id="SSF102114">
    <property type="entry name" value="Radical SAM enzymes"/>
    <property type="match status" value="1"/>
</dbReference>